<gene>
    <name evidence="2" type="ORF">LIER_02694</name>
</gene>
<feature type="compositionally biased region" description="Acidic residues" evidence="1">
    <location>
        <begin position="18"/>
        <end position="30"/>
    </location>
</feature>
<proteinExistence type="predicted"/>
<feature type="compositionally biased region" description="Polar residues" evidence="1">
    <location>
        <begin position="1"/>
        <end position="17"/>
    </location>
</feature>
<reference evidence="2 3" key="1">
    <citation type="submission" date="2024-01" db="EMBL/GenBank/DDBJ databases">
        <title>The complete chloroplast genome sequence of Lithospermum erythrorhizon: insights into the phylogenetic relationship among Boraginaceae species and the maternal lineages of purple gromwells.</title>
        <authorList>
            <person name="Okada T."/>
            <person name="Watanabe K."/>
        </authorList>
    </citation>
    <scope>NUCLEOTIDE SEQUENCE [LARGE SCALE GENOMIC DNA]</scope>
</reference>
<dbReference type="SUPFAM" id="SSF56672">
    <property type="entry name" value="DNA/RNA polymerases"/>
    <property type="match status" value="1"/>
</dbReference>
<dbReference type="Proteomes" id="UP001454036">
    <property type="component" value="Unassembled WGS sequence"/>
</dbReference>
<evidence type="ECO:0000256" key="1">
    <source>
        <dbReference type="SAM" id="MobiDB-lite"/>
    </source>
</evidence>
<dbReference type="InterPro" id="IPR043502">
    <property type="entry name" value="DNA/RNA_pol_sf"/>
</dbReference>
<organism evidence="2 3">
    <name type="scientific">Lithospermum erythrorhizon</name>
    <name type="common">Purple gromwell</name>
    <name type="synonym">Lithospermum officinale var. erythrorhizon</name>
    <dbReference type="NCBI Taxonomy" id="34254"/>
    <lineage>
        <taxon>Eukaryota</taxon>
        <taxon>Viridiplantae</taxon>
        <taxon>Streptophyta</taxon>
        <taxon>Embryophyta</taxon>
        <taxon>Tracheophyta</taxon>
        <taxon>Spermatophyta</taxon>
        <taxon>Magnoliopsida</taxon>
        <taxon>eudicotyledons</taxon>
        <taxon>Gunneridae</taxon>
        <taxon>Pentapetalae</taxon>
        <taxon>asterids</taxon>
        <taxon>lamiids</taxon>
        <taxon>Boraginales</taxon>
        <taxon>Boraginaceae</taxon>
        <taxon>Boraginoideae</taxon>
        <taxon>Lithospermeae</taxon>
        <taxon>Lithospermum</taxon>
    </lineage>
</organism>
<dbReference type="EMBL" id="BAABME010000299">
    <property type="protein sequence ID" value="GAA0141577.1"/>
    <property type="molecule type" value="Genomic_DNA"/>
</dbReference>
<sequence>MDTHTTMENGSNTPSSQEIDEGESSPEDTIDAPPGLEEHVKATIDELKEVNLGTVEYPRPTYVNTLLTPAEEVEYIALLTEFRDAFAWTYTEMTGLDPKVVVHHLAMKKSARPVKQGQRRFRPELVPTTEEEVNRLINAGFIREVLYPTYL</sequence>
<name>A0AAV3NQD6_LITER</name>
<comment type="caution">
    <text evidence="2">The sequence shown here is derived from an EMBL/GenBank/DDBJ whole genome shotgun (WGS) entry which is preliminary data.</text>
</comment>
<evidence type="ECO:0000313" key="2">
    <source>
        <dbReference type="EMBL" id="GAA0141577.1"/>
    </source>
</evidence>
<evidence type="ECO:0000313" key="3">
    <source>
        <dbReference type="Proteomes" id="UP001454036"/>
    </source>
</evidence>
<keyword evidence="3" id="KW-1185">Reference proteome</keyword>
<dbReference type="Gene3D" id="3.10.10.10">
    <property type="entry name" value="HIV Type 1 Reverse Transcriptase, subunit A, domain 1"/>
    <property type="match status" value="1"/>
</dbReference>
<accession>A0AAV3NQD6</accession>
<dbReference type="AlphaFoldDB" id="A0AAV3NQD6"/>
<protein>
    <submittedName>
        <fullName evidence="2">Uncharacterized protein</fullName>
    </submittedName>
</protein>
<feature type="region of interest" description="Disordered" evidence="1">
    <location>
        <begin position="1"/>
        <end position="34"/>
    </location>
</feature>